<gene>
    <name evidence="2" type="ORF">D1B32_04625</name>
</gene>
<dbReference type="AlphaFoldDB" id="A0A417YM40"/>
<name>A0A417YM40_9BACI</name>
<proteinExistence type="predicted"/>
<dbReference type="OrthoDB" id="2970540at2"/>
<dbReference type="Proteomes" id="UP000285456">
    <property type="component" value="Unassembled WGS sequence"/>
</dbReference>
<feature type="compositionally biased region" description="Basic residues" evidence="1">
    <location>
        <begin position="48"/>
        <end position="58"/>
    </location>
</feature>
<protein>
    <recommendedName>
        <fullName evidence="4">Spore coat protein CotO</fullName>
    </recommendedName>
</protein>
<dbReference type="Pfam" id="PF14153">
    <property type="entry name" value="Spore_coat_CotO"/>
    <property type="match status" value="1"/>
</dbReference>
<feature type="compositionally biased region" description="Acidic residues" evidence="1">
    <location>
        <begin position="63"/>
        <end position="84"/>
    </location>
</feature>
<dbReference type="InterPro" id="IPR025439">
    <property type="entry name" value="Spore_coat_CotO"/>
</dbReference>
<comment type="caution">
    <text evidence="2">The sequence shown here is derived from an EMBL/GenBank/DDBJ whole genome shotgun (WGS) entry which is preliminary data.</text>
</comment>
<organism evidence="2 3">
    <name type="scientific">Oceanobacillus profundus</name>
    <dbReference type="NCBI Taxonomy" id="372463"/>
    <lineage>
        <taxon>Bacteria</taxon>
        <taxon>Bacillati</taxon>
        <taxon>Bacillota</taxon>
        <taxon>Bacilli</taxon>
        <taxon>Bacillales</taxon>
        <taxon>Bacillaceae</taxon>
        <taxon>Oceanobacillus</taxon>
    </lineage>
</organism>
<evidence type="ECO:0000256" key="1">
    <source>
        <dbReference type="SAM" id="MobiDB-lite"/>
    </source>
</evidence>
<evidence type="ECO:0000313" key="3">
    <source>
        <dbReference type="Proteomes" id="UP000285456"/>
    </source>
</evidence>
<keyword evidence="3" id="KW-1185">Reference proteome</keyword>
<accession>A0A417YM40</accession>
<evidence type="ECO:0000313" key="2">
    <source>
        <dbReference type="EMBL" id="RHW34454.1"/>
    </source>
</evidence>
<feature type="region of interest" description="Disordered" evidence="1">
    <location>
        <begin position="18"/>
        <end position="97"/>
    </location>
</feature>
<evidence type="ECO:0008006" key="4">
    <source>
        <dbReference type="Google" id="ProtNLM"/>
    </source>
</evidence>
<sequence length="168" mass="19753">MSKKKFANEPLLYIHQPTIGTTKAPMQHSYMSERKTKQNQSSPEVIHSPKRVNRRHHAFLQEETTEELEETTEANVQDSEEQQEIEFSSPRERRKQFKEMNTQERIDYFLTRPKFAPQVRCEIKTKEKTYRGIVLGKNEEEVVFKTGNRSAPIQIAIDEITEVQLLGF</sequence>
<dbReference type="RefSeq" id="WP_095309470.1">
    <property type="nucleotide sequence ID" value="NZ_JAMAWL010000009.1"/>
</dbReference>
<reference evidence="2 3" key="1">
    <citation type="journal article" date="2007" name="Int. J. Syst. Evol. Microbiol.">
        <title>Oceanobacillus profundus sp. nov., isolated from a deep-sea sediment core.</title>
        <authorList>
            <person name="Kim Y.G."/>
            <person name="Choi D.H."/>
            <person name="Hyun S."/>
            <person name="Cho B.C."/>
        </authorList>
    </citation>
    <scope>NUCLEOTIDE SEQUENCE [LARGE SCALE GENOMIC DNA]</scope>
    <source>
        <strain evidence="2 3">DSM 18246</strain>
    </source>
</reference>
<dbReference type="EMBL" id="QWEH01000002">
    <property type="protein sequence ID" value="RHW34454.1"/>
    <property type="molecule type" value="Genomic_DNA"/>
</dbReference>